<evidence type="ECO:0000256" key="3">
    <source>
        <dbReference type="ARBA" id="ARBA00022853"/>
    </source>
</evidence>
<dbReference type="GO" id="GO:0016586">
    <property type="term" value="C:RSC-type complex"/>
    <property type="evidence" value="ECO:0007669"/>
    <property type="project" value="InterPro"/>
</dbReference>
<feature type="region of interest" description="Disordered" evidence="9">
    <location>
        <begin position="116"/>
        <end position="172"/>
    </location>
</feature>
<evidence type="ECO:0000256" key="5">
    <source>
        <dbReference type="ARBA" id="ARBA00023117"/>
    </source>
</evidence>
<dbReference type="GO" id="GO:0006368">
    <property type="term" value="P:transcription elongation by RNA polymerase II"/>
    <property type="evidence" value="ECO:0007669"/>
    <property type="project" value="TreeGrafter"/>
</dbReference>
<feature type="domain" description="Bromo" evidence="10">
    <location>
        <begin position="22"/>
        <end position="90"/>
    </location>
</feature>
<evidence type="ECO:0000259" key="11">
    <source>
        <dbReference type="PROSITE" id="PS51038"/>
    </source>
</evidence>
<dbReference type="SMART" id="SM00439">
    <property type="entry name" value="BAH"/>
    <property type="match status" value="1"/>
</dbReference>
<dbReference type="PANTHER" id="PTHR16062">
    <property type="entry name" value="SWI/SNF-RELATED"/>
    <property type="match status" value="1"/>
</dbReference>
<dbReference type="InterPro" id="IPR036427">
    <property type="entry name" value="Bromodomain-like_sf"/>
</dbReference>
<reference evidence="13" key="1">
    <citation type="submission" date="2016-02" db="EMBL/GenBank/DDBJ databases">
        <title>Comparative genomics of biotechnologically important yeasts.</title>
        <authorList>
            <consortium name="DOE Joint Genome Institute"/>
            <person name="Riley R."/>
            <person name="Haridas S."/>
            <person name="Wolfe K.H."/>
            <person name="Lopes M.R."/>
            <person name="Hittinger C.T."/>
            <person name="Goker M."/>
            <person name="Salamov A."/>
            <person name="Wisecaver J."/>
            <person name="Long T.M."/>
            <person name="Aerts A.L."/>
            <person name="Barry K."/>
            <person name="Choi C."/>
            <person name="Clum A."/>
            <person name="Coughlan A.Y."/>
            <person name="Deshpande S."/>
            <person name="Douglass A.P."/>
            <person name="Hanson S.J."/>
            <person name="Klenk H.-P."/>
            <person name="Labutti K."/>
            <person name="Lapidus A."/>
            <person name="Lindquist E."/>
            <person name="Lipzen A."/>
            <person name="Meier-Kolthoff J.P."/>
            <person name="Ohm R.A."/>
            <person name="Otillar R.P."/>
            <person name="Pangilinan J."/>
            <person name="Peng Y."/>
            <person name="Rokas A."/>
            <person name="Rosa C.A."/>
            <person name="Scheuner C."/>
            <person name="Sibirny A.A."/>
            <person name="Slot J.C."/>
            <person name="Stielow J.B."/>
            <person name="Sun H."/>
            <person name="Kurtzman C.P."/>
            <person name="Blackwell M."/>
            <person name="Jeffries T.W."/>
            <person name="Grigoriev I.V."/>
        </authorList>
    </citation>
    <scope>NUCLEOTIDE SEQUENCE [LARGE SCALE GENOMIC DNA]</scope>
    <source>
        <strain evidence="13">NRRL Y-17796</strain>
    </source>
</reference>
<dbReference type="AlphaFoldDB" id="A0A1E4TJ18"/>
<dbReference type="EMBL" id="KV453841">
    <property type="protein sequence ID" value="ODV91752.1"/>
    <property type="molecule type" value="Genomic_DNA"/>
</dbReference>
<feature type="compositionally biased region" description="Polar residues" evidence="9">
    <location>
        <begin position="600"/>
        <end position="611"/>
    </location>
</feature>
<evidence type="ECO:0000256" key="2">
    <source>
        <dbReference type="ARBA" id="ARBA00022737"/>
    </source>
</evidence>
<keyword evidence="13" id="KW-1185">Reference proteome</keyword>
<feature type="domain" description="BAH" evidence="11">
    <location>
        <begin position="314"/>
        <end position="432"/>
    </location>
</feature>
<evidence type="ECO:0000256" key="1">
    <source>
        <dbReference type="ARBA" id="ARBA00004123"/>
    </source>
</evidence>
<proteinExistence type="predicted"/>
<dbReference type="Pfam" id="PF00439">
    <property type="entry name" value="Bromodomain"/>
    <property type="match status" value="2"/>
</dbReference>
<keyword evidence="4" id="KW-0805">Transcription regulation</keyword>
<dbReference type="PROSITE" id="PS50014">
    <property type="entry name" value="BROMODOMAIN_2"/>
    <property type="match status" value="2"/>
</dbReference>
<dbReference type="Proteomes" id="UP000095023">
    <property type="component" value="Unassembled WGS sequence"/>
</dbReference>
<keyword evidence="2" id="KW-0677">Repeat</keyword>
<feature type="compositionally biased region" description="Acidic residues" evidence="9">
    <location>
        <begin position="128"/>
        <end position="151"/>
    </location>
</feature>
<keyword evidence="3" id="KW-0156">Chromatin regulator</keyword>
<dbReference type="SUPFAM" id="SSF47370">
    <property type="entry name" value="Bromodomain"/>
    <property type="match status" value="2"/>
</dbReference>
<evidence type="ECO:0000256" key="7">
    <source>
        <dbReference type="ARBA" id="ARBA00023242"/>
    </source>
</evidence>
<dbReference type="InterPro" id="IPR001487">
    <property type="entry name" value="Bromodomain"/>
</dbReference>
<dbReference type="OrthoDB" id="1742084at2759"/>
<evidence type="ECO:0000256" key="4">
    <source>
        <dbReference type="ARBA" id="ARBA00023015"/>
    </source>
</evidence>
<keyword evidence="6" id="KW-0804">Transcription</keyword>
<accession>A0A1E4TJ18</accession>
<keyword evidence="5 8" id="KW-0103">Bromodomain</keyword>
<evidence type="ECO:0000313" key="13">
    <source>
        <dbReference type="Proteomes" id="UP000095023"/>
    </source>
</evidence>
<feature type="region of interest" description="Disordered" evidence="9">
    <location>
        <begin position="567"/>
        <end position="611"/>
    </location>
</feature>
<evidence type="ECO:0008006" key="14">
    <source>
        <dbReference type="Google" id="ProtNLM"/>
    </source>
</evidence>
<evidence type="ECO:0000256" key="8">
    <source>
        <dbReference type="PROSITE-ProRule" id="PRU00035"/>
    </source>
</evidence>
<dbReference type="Gene3D" id="2.30.30.490">
    <property type="match status" value="1"/>
</dbReference>
<dbReference type="InterPro" id="IPR037382">
    <property type="entry name" value="Rsc/polybromo"/>
</dbReference>
<gene>
    <name evidence="12" type="ORF">CANCADRAFT_30088</name>
</gene>
<dbReference type="Gene3D" id="1.20.920.10">
    <property type="entry name" value="Bromodomain-like"/>
    <property type="match status" value="2"/>
</dbReference>
<comment type="subcellular location">
    <subcellularLocation>
        <location evidence="1">Nucleus</location>
    </subcellularLocation>
</comment>
<evidence type="ECO:0000259" key="10">
    <source>
        <dbReference type="PROSITE" id="PS50014"/>
    </source>
</evidence>
<evidence type="ECO:0000256" key="9">
    <source>
        <dbReference type="SAM" id="MobiDB-lite"/>
    </source>
</evidence>
<evidence type="ECO:0000313" key="12">
    <source>
        <dbReference type="EMBL" id="ODV91752.1"/>
    </source>
</evidence>
<dbReference type="GO" id="GO:0006338">
    <property type="term" value="P:chromatin remodeling"/>
    <property type="evidence" value="ECO:0007669"/>
    <property type="project" value="InterPro"/>
</dbReference>
<organism evidence="12 13">
    <name type="scientific">Tortispora caseinolytica NRRL Y-17796</name>
    <dbReference type="NCBI Taxonomy" id="767744"/>
    <lineage>
        <taxon>Eukaryota</taxon>
        <taxon>Fungi</taxon>
        <taxon>Dikarya</taxon>
        <taxon>Ascomycota</taxon>
        <taxon>Saccharomycotina</taxon>
        <taxon>Trigonopsidomycetes</taxon>
        <taxon>Trigonopsidales</taxon>
        <taxon>Trigonopsidaceae</taxon>
        <taxon>Tortispora</taxon>
    </lineage>
</organism>
<dbReference type="GO" id="GO:0003682">
    <property type="term" value="F:chromatin binding"/>
    <property type="evidence" value="ECO:0007669"/>
    <property type="project" value="InterPro"/>
</dbReference>
<name>A0A1E4TJ18_9ASCO</name>
<evidence type="ECO:0000256" key="6">
    <source>
        <dbReference type="ARBA" id="ARBA00023163"/>
    </source>
</evidence>
<dbReference type="InterPro" id="IPR001025">
    <property type="entry name" value="BAH_dom"/>
</dbReference>
<keyword evidence="7" id="KW-0539">Nucleus</keyword>
<dbReference type="PROSITE" id="PS51038">
    <property type="entry name" value="BAH"/>
    <property type="match status" value="1"/>
</dbReference>
<dbReference type="Pfam" id="PF01426">
    <property type="entry name" value="BAH"/>
    <property type="match status" value="1"/>
</dbReference>
<sequence length="694" mass="78842">MSDRAAIVQSLINVIYNLEDADGRNVSEIFYDLPPKELKDYYELIKTPIALNVIRSKAKTPGYSVPQLVSDISQMVYNAKLYNMKTSIVYQDAEVVDNVLKSELQKLVRQGKITSTEARIPQLGPLPDSEESDDDSSEDEYNDDGDDDDDDRQTKRRRTRPTSQIAQRPPAVGRPHELKIKAVLSGIRGARDNNGRFLSTAFESLPDPNQLPEYYSVIRAPIALDTIRYAIRRRQYPNFETFLADMRRMFENAKIYNRDDSQIYKDAEVLGNRLEELAADESKRIDSTPVNRLIEGTNGRPTRIVMDHVEHRGEVYRIGDWIHIVNLNDPSKPTVAQIFRIWQDEEGRRWINACWYFRPEQTVHRYDRLFWENEVFKSARYQNHLVDEIAGKCAVMFITKYTRGRPKNVGNKQVYLCECRYNEREKTFSKIRTWKAALPEEARAESDNIDFFESLRPVPKFVSPLKHLLPSNATDDMPVPDSKQGDGNAPPIIGAVYKRPYDPVADQGVYNPNPDEAALNPMASARSTHIYRNNDSAAKSYASQSSGMSSGHIDGEDEYGRYKNYRNSDAGFSDSGTPGRNSFGSGSGMAGQGGEWGGHSYNTMRGGNSQHYIPPVPPSTFTISEQDLKGINPYTRSCMLRDKDSQPLFFSSPPTELGNINVRRGRDFALNSPKDAYPMHSLAYLKFKSSKLRP</sequence>
<protein>
    <recommendedName>
        <fullName evidence="14">BAH domain-containing protein</fullName>
    </recommendedName>
</protein>
<dbReference type="PANTHER" id="PTHR16062:SF21">
    <property type="entry name" value="CHROMATIN STRUCTURE-REMODELING COMPLEX SUBUNIT RSC1-RELATED"/>
    <property type="match status" value="1"/>
</dbReference>
<dbReference type="SMART" id="SM00297">
    <property type="entry name" value="BROMO"/>
    <property type="match status" value="2"/>
</dbReference>
<dbReference type="PRINTS" id="PR00503">
    <property type="entry name" value="BROMODOMAIN"/>
</dbReference>
<feature type="compositionally biased region" description="Gly residues" evidence="9">
    <location>
        <begin position="585"/>
        <end position="597"/>
    </location>
</feature>
<dbReference type="InterPro" id="IPR043151">
    <property type="entry name" value="BAH_sf"/>
</dbReference>
<dbReference type="CDD" id="cd04717">
    <property type="entry name" value="BAH_polybromo"/>
    <property type="match status" value="1"/>
</dbReference>
<feature type="domain" description="Bromo" evidence="10">
    <location>
        <begin position="194"/>
        <end position="264"/>
    </location>
</feature>